<evidence type="ECO:0000259" key="4">
    <source>
        <dbReference type="Pfam" id="PF01551"/>
    </source>
</evidence>
<dbReference type="InterPro" id="IPR050570">
    <property type="entry name" value="Cell_wall_metabolism_enzyme"/>
</dbReference>
<organism evidence="5 6">
    <name type="scientific">Vibrio stylophorae</name>
    <dbReference type="NCBI Taxonomy" id="659351"/>
    <lineage>
        <taxon>Bacteria</taxon>
        <taxon>Pseudomonadati</taxon>
        <taxon>Pseudomonadota</taxon>
        <taxon>Gammaproteobacteria</taxon>
        <taxon>Vibrionales</taxon>
        <taxon>Vibrionaceae</taxon>
        <taxon>Vibrio</taxon>
    </lineage>
</organism>
<evidence type="ECO:0000313" key="6">
    <source>
        <dbReference type="Proteomes" id="UP000838672"/>
    </source>
</evidence>
<proteinExistence type="predicted"/>
<accession>A0ABN8DNJ7</accession>
<dbReference type="PANTHER" id="PTHR21666:SF289">
    <property type="entry name" value="L-ALA--D-GLU ENDOPEPTIDASE"/>
    <property type="match status" value="1"/>
</dbReference>
<dbReference type="EMBL" id="CAKLDI010000001">
    <property type="protein sequence ID" value="CAH0532731.1"/>
    <property type="molecule type" value="Genomic_DNA"/>
</dbReference>
<comment type="caution">
    <text evidence="5">The sequence shown here is derived from an EMBL/GenBank/DDBJ whole genome shotgun (WGS) entry which is preliminary data.</text>
</comment>
<dbReference type="Gene3D" id="2.70.70.10">
    <property type="entry name" value="Glucose Permease (Domain IIA)"/>
    <property type="match status" value="1"/>
</dbReference>
<gene>
    <name evidence="5" type="ORF">VST7929_00576</name>
</gene>
<keyword evidence="3" id="KW-1133">Transmembrane helix</keyword>
<dbReference type="CDD" id="cd12797">
    <property type="entry name" value="M23_peptidase"/>
    <property type="match status" value="1"/>
</dbReference>
<dbReference type="SUPFAM" id="SSF51261">
    <property type="entry name" value="Duplicated hybrid motif"/>
    <property type="match status" value="1"/>
</dbReference>
<feature type="domain" description="M23ase beta-sheet core" evidence="4">
    <location>
        <begin position="169"/>
        <end position="264"/>
    </location>
</feature>
<dbReference type="InterPro" id="IPR011055">
    <property type="entry name" value="Dup_hybrid_motif"/>
</dbReference>
<sequence length="327" mass="36608">MQNHTHISISTKKGTQHFRLGKQFKRSLVLSLLAFTVTLVLSVAGSYFLYGQLTEEKNVINSQEGTISSLQKQLEDEYQNVMHLEEELDRKSQEFKSLTQRMGDVENVLGLEETDADMPLEQRMDVAAINSAVRNTMLQLIPSGSPIKYNRLSSSFGTRVHPVTHKRQRHLGIDLTCKRGTDIIAPADGVIELARKSKQGYGNLIKMRHSFGFMTMFAHMHEFKVKSGQFVKKGTVLGTCGNSGNSTGPHLHYEVRFLARPINPKHFMDWSSTNFDQLFEKEKSVHWASLVELVGGIVAVPVQLTTHDDGSSTLTVANKKPPQDVKG</sequence>
<dbReference type="Pfam" id="PF01551">
    <property type="entry name" value="Peptidase_M23"/>
    <property type="match status" value="1"/>
</dbReference>
<evidence type="ECO:0000313" key="5">
    <source>
        <dbReference type="EMBL" id="CAH0532731.1"/>
    </source>
</evidence>
<evidence type="ECO:0000256" key="3">
    <source>
        <dbReference type="SAM" id="Phobius"/>
    </source>
</evidence>
<keyword evidence="3" id="KW-0472">Membrane</keyword>
<feature type="transmembrane region" description="Helical" evidence="3">
    <location>
        <begin position="28"/>
        <end position="50"/>
    </location>
</feature>
<keyword evidence="1" id="KW-0732">Signal</keyword>
<reference evidence="5" key="1">
    <citation type="submission" date="2021-11" db="EMBL/GenBank/DDBJ databases">
        <authorList>
            <person name="Rodrigo-Torres L."/>
            <person name="Arahal R. D."/>
            <person name="Lucena T."/>
        </authorList>
    </citation>
    <scope>NUCLEOTIDE SEQUENCE</scope>
    <source>
        <strain evidence="5">CECT 7929</strain>
    </source>
</reference>
<evidence type="ECO:0000256" key="1">
    <source>
        <dbReference type="ARBA" id="ARBA00022729"/>
    </source>
</evidence>
<dbReference type="Proteomes" id="UP000838672">
    <property type="component" value="Unassembled WGS sequence"/>
</dbReference>
<dbReference type="PANTHER" id="PTHR21666">
    <property type="entry name" value="PEPTIDASE-RELATED"/>
    <property type="match status" value="1"/>
</dbReference>
<dbReference type="InterPro" id="IPR016047">
    <property type="entry name" value="M23ase_b-sheet_dom"/>
</dbReference>
<keyword evidence="6" id="KW-1185">Reference proteome</keyword>
<name>A0ABN8DNJ7_9VIBR</name>
<keyword evidence="3" id="KW-0812">Transmembrane</keyword>
<keyword evidence="2" id="KW-0175">Coiled coil</keyword>
<evidence type="ECO:0000256" key="2">
    <source>
        <dbReference type="SAM" id="Coils"/>
    </source>
</evidence>
<protein>
    <recommendedName>
        <fullName evidence="4">M23ase beta-sheet core domain-containing protein</fullName>
    </recommendedName>
</protein>
<feature type="coiled-coil region" evidence="2">
    <location>
        <begin position="60"/>
        <end position="101"/>
    </location>
</feature>
<dbReference type="RefSeq" id="WP_237464728.1">
    <property type="nucleotide sequence ID" value="NZ_CAKLDI010000001.1"/>
</dbReference>